<feature type="transmembrane region" description="Helical" evidence="6">
    <location>
        <begin position="60"/>
        <end position="87"/>
    </location>
</feature>
<organism evidence="9 10">
    <name type="scientific">Glutamicibacter creatinolyticus</name>
    <dbReference type="NCBI Taxonomy" id="162496"/>
    <lineage>
        <taxon>Bacteria</taxon>
        <taxon>Bacillati</taxon>
        <taxon>Actinomycetota</taxon>
        <taxon>Actinomycetes</taxon>
        <taxon>Micrococcales</taxon>
        <taxon>Micrococcaceae</taxon>
        <taxon>Glutamicibacter</taxon>
    </lineage>
</organism>
<feature type="domain" description="ABC transmembrane type-1" evidence="8">
    <location>
        <begin position="31"/>
        <end position="206"/>
    </location>
</feature>
<evidence type="ECO:0000256" key="4">
    <source>
        <dbReference type="ARBA" id="ARBA00022989"/>
    </source>
</evidence>
<keyword evidence="5 6" id="KW-0472">Membrane</keyword>
<feature type="transmembrane region" description="Helical" evidence="6">
    <location>
        <begin position="93"/>
        <end position="112"/>
    </location>
</feature>
<comment type="similarity">
    <text evidence="6">Belongs to the binding-protein-dependent transport system permease family.</text>
</comment>
<dbReference type="SUPFAM" id="SSF161098">
    <property type="entry name" value="MetI-like"/>
    <property type="match status" value="1"/>
</dbReference>
<keyword evidence="10" id="KW-1185">Reference proteome</keyword>
<keyword evidence="2 6" id="KW-0813">Transport</keyword>
<dbReference type="InterPro" id="IPR035906">
    <property type="entry name" value="MetI-like_sf"/>
</dbReference>
<evidence type="ECO:0000256" key="7">
    <source>
        <dbReference type="SAM" id="MobiDB-lite"/>
    </source>
</evidence>
<evidence type="ECO:0000256" key="5">
    <source>
        <dbReference type="ARBA" id="ARBA00023136"/>
    </source>
</evidence>
<feature type="transmembrane region" description="Helical" evidence="6">
    <location>
        <begin position="139"/>
        <end position="165"/>
    </location>
</feature>
<accession>A0A5B7WVL1</accession>
<dbReference type="Gene3D" id="1.10.3720.10">
    <property type="entry name" value="MetI-like"/>
    <property type="match status" value="1"/>
</dbReference>
<evidence type="ECO:0000259" key="8">
    <source>
        <dbReference type="PROSITE" id="PS50928"/>
    </source>
</evidence>
<dbReference type="InterPro" id="IPR000515">
    <property type="entry name" value="MetI-like"/>
</dbReference>
<proteinExistence type="inferred from homology"/>
<evidence type="ECO:0000256" key="3">
    <source>
        <dbReference type="ARBA" id="ARBA00022692"/>
    </source>
</evidence>
<name>A0A5B7WVL1_9MICC</name>
<evidence type="ECO:0000313" key="9">
    <source>
        <dbReference type="EMBL" id="QCY47304.1"/>
    </source>
</evidence>
<feature type="transmembrane region" description="Helical" evidence="6">
    <location>
        <begin position="185"/>
        <end position="209"/>
    </location>
</feature>
<dbReference type="Proteomes" id="UP000307000">
    <property type="component" value="Chromosome"/>
</dbReference>
<comment type="subcellular location">
    <subcellularLocation>
        <location evidence="6">Cell membrane</location>
        <topology evidence="6">Multi-pass membrane protein</topology>
    </subcellularLocation>
    <subcellularLocation>
        <location evidence="1">Membrane</location>
        <topology evidence="1">Multi-pass membrane protein</topology>
    </subcellularLocation>
</comment>
<dbReference type="PANTHER" id="PTHR30177:SF33">
    <property type="entry name" value="POSSIBLE OSMOPROTECTANT (GLYCINE BETAINE_CARNITINE_CHOLINE_L-PROLINE) TRANSPORT INTEGRAL MEMBRANE PROTEIN ABC TRANSPORTER PROZ"/>
    <property type="match status" value="1"/>
</dbReference>
<evidence type="ECO:0000256" key="1">
    <source>
        <dbReference type="ARBA" id="ARBA00004141"/>
    </source>
</evidence>
<evidence type="ECO:0000256" key="2">
    <source>
        <dbReference type="ARBA" id="ARBA00022448"/>
    </source>
</evidence>
<gene>
    <name evidence="9" type="ORF">GcLGCM259_1573</name>
</gene>
<dbReference type="EMBL" id="CP034412">
    <property type="protein sequence ID" value="QCY47304.1"/>
    <property type="molecule type" value="Genomic_DNA"/>
</dbReference>
<dbReference type="RefSeq" id="WP_138177646.1">
    <property type="nucleotide sequence ID" value="NZ_CP034412.1"/>
</dbReference>
<feature type="transmembrane region" description="Helical" evidence="6">
    <location>
        <begin position="31"/>
        <end position="53"/>
    </location>
</feature>
<dbReference type="CDD" id="cd06261">
    <property type="entry name" value="TM_PBP2"/>
    <property type="match status" value="1"/>
</dbReference>
<dbReference type="KEGG" id="gcr:GcLGCM259_1573"/>
<dbReference type="Pfam" id="PF00528">
    <property type="entry name" value="BPD_transp_1"/>
    <property type="match status" value="1"/>
</dbReference>
<dbReference type="GO" id="GO:0005886">
    <property type="term" value="C:plasma membrane"/>
    <property type="evidence" value="ECO:0007669"/>
    <property type="project" value="UniProtKB-SubCell"/>
</dbReference>
<keyword evidence="3 6" id="KW-0812">Transmembrane</keyword>
<dbReference type="GO" id="GO:0055085">
    <property type="term" value="P:transmembrane transport"/>
    <property type="evidence" value="ECO:0007669"/>
    <property type="project" value="InterPro"/>
</dbReference>
<protein>
    <submittedName>
        <fullName evidence="9">Hypoyhetical protein</fullName>
    </submittedName>
</protein>
<dbReference type="AlphaFoldDB" id="A0A5B7WVL1"/>
<sequence>MSLFLDALQWLAEPAHWSGANGIGTRLGEHVFITLLVVVVAAVIALPVGIAVGHTGRGRTLVVGVLGAARAVPTLGLLTLLGLWLGIGLKAPVIALIILAIPSLLAGAYAGVESANRTVVDAARAVGMSEGQLIRRVELALGAPVIIGGVRAAVLQVIATATLAAYTADVGLGRYLFAGLKTRDYAQMLAGAILVAVLAVLAEILLAMWQRRARRKASPAARERQESELSGNGSQV</sequence>
<dbReference type="GO" id="GO:0031460">
    <property type="term" value="P:glycine betaine transport"/>
    <property type="evidence" value="ECO:0007669"/>
    <property type="project" value="TreeGrafter"/>
</dbReference>
<dbReference type="InterPro" id="IPR051204">
    <property type="entry name" value="ABC_transp_perm/SBD"/>
</dbReference>
<reference evidence="9 10" key="1">
    <citation type="submission" date="2018-12" db="EMBL/GenBank/DDBJ databases">
        <title>Complete Genome Sequence of Glutamicibacter creatinolyticus strain LGCM259,isolated from an abscess of a 12-year-old mare in Italy.</title>
        <authorList>
            <person name="Santos R.G."/>
            <person name="Silva A.L."/>
            <person name="Seyffert N."/>
            <person name="Castro T.L.P."/>
            <person name="Attili A.R."/>
            <person name="Rifici C."/>
            <person name="Mazzullo G."/>
            <person name="Brenig B."/>
            <person name="Venanzi F."/>
            <person name="Azevedo V."/>
        </authorList>
    </citation>
    <scope>NUCLEOTIDE SEQUENCE [LARGE SCALE GENOMIC DNA]</scope>
    <source>
        <strain evidence="9 10">LGCM 259</strain>
    </source>
</reference>
<dbReference type="PROSITE" id="PS50928">
    <property type="entry name" value="ABC_TM1"/>
    <property type="match status" value="1"/>
</dbReference>
<feature type="region of interest" description="Disordered" evidence="7">
    <location>
        <begin position="217"/>
        <end position="236"/>
    </location>
</feature>
<keyword evidence="4 6" id="KW-1133">Transmembrane helix</keyword>
<evidence type="ECO:0000256" key="6">
    <source>
        <dbReference type="RuleBase" id="RU363032"/>
    </source>
</evidence>
<evidence type="ECO:0000313" key="10">
    <source>
        <dbReference type="Proteomes" id="UP000307000"/>
    </source>
</evidence>
<dbReference type="PANTHER" id="PTHR30177">
    <property type="entry name" value="GLYCINE BETAINE/L-PROLINE TRANSPORT SYSTEM PERMEASE PROTEIN PROW"/>
    <property type="match status" value="1"/>
</dbReference>